<evidence type="ECO:0000259" key="7">
    <source>
        <dbReference type="PROSITE" id="PS50059"/>
    </source>
</evidence>
<feature type="domain" description="PPIase cyclophilin-type" evidence="8">
    <location>
        <begin position="38"/>
        <end position="168"/>
    </location>
</feature>
<gene>
    <name evidence="9" type="ORF">I6I88_02395</name>
</gene>
<dbReference type="InterPro" id="IPR002130">
    <property type="entry name" value="Cyclophilin-type_PPIase_dom"/>
</dbReference>
<reference evidence="9 10" key="1">
    <citation type="submission" date="2021-01" db="EMBL/GenBank/DDBJ databases">
        <title>FDA dAtabase for Regulatory Grade micrObial Sequences (FDA-ARGOS): Supporting development and validation of Infectious Disease Dx tests.</title>
        <authorList>
            <person name="Sproer C."/>
            <person name="Gronow S."/>
            <person name="Severitt S."/>
            <person name="Schroder I."/>
            <person name="Tallon L."/>
            <person name="Sadzewicz L."/>
            <person name="Zhao X."/>
            <person name="Boylan J."/>
            <person name="Ott S."/>
            <person name="Bowen H."/>
            <person name="Vavikolanu K."/>
            <person name="Mehta A."/>
            <person name="Aluvathingal J."/>
            <person name="Nadendla S."/>
            <person name="Lowell S."/>
            <person name="Myers T."/>
            <person name="Yan Y."/>
            <person name="Sichtig H."/>
        </authorList>
    </citation>
    <scope>NUCLEOTIDE SEQUENCE [LARGE SCALE GENOMIC DNA]</scope>
    <source>
        <strain evidence="9 10">FDAARGOS_1131</strain>
    </source>
</reference>
<dbReference type="InterPro" id="IPR044666">
    <property type="entry name" value="Cyclophilin_A-like"/>
</dbReference>
<feature type="chain" id="PRO_5040252881" description="peptidylprolyl isomerase" evidence="6">
    <location>
        <begin position="23"/>
        <end position="362"/>
    </location>
</feature>
<sequence>MKKMTSLILSLVALVSSCTTQKSDLPDGLYADIQTNKGHIIVELAYQKAPITVANFVSLAEGKNPFVDEQYKGKQYYDGIKFHRVENDFVIQGGDPTGTGAGGPGYVFKDEFSPELTHDKPGTLSMANSGPFTNGSQFFITHKPTQFLDNRHSVFGYTVKGMDVVNSIVKDDVIESVKIIRQGKEAKKFDAVKVFKNYFEEAAKEKKEKEDKLAGAQQKYASQFADLKSKATKLDSGLSYVIVEKGAGKKPAISQEVFVDYAGFFENGLLFDSSIVSLTQEFDAFDQRRADMNGYSPIPFTFGAKTGLIPGFIEGIEQMNFGDTAIIFIPAHMAYGERGAGPIPPNTDLVFQMKLYETADRK</sequence>
<evidence type="ECO:0000256" key="2">
    <source>
        <dbReference type="ARBA" id="ARBA00013194"/>
    </source>
</evidence>
<dbReference type="PANTHER" id="PTHR45625">
    <property type="entry name" value="PEPTIDYL-PROLYL CIS-TRANS ISOMERASE-RELATED"/>
    <property type="match status" value="1"/>
</dbReference>
<dbReference type="GeneID" id="93526482"/>
<dbReference type="Gene3D" id="2.40.100.10">
    <property type="entry name" value="Cyclophilin-like"/>
    <property type="match status" value="1"/>
</dbReference>
<dbReference type="PROSITE" id="PS50072">
    <property type="entry name" value="CSA_PPIASE_2"/>
    <property type="match status" value="1"/>
</dbReference>
<feature type="signal peptide" evidence="6">
    <location>
        <begin position="1"/>
        <end position="22"/>
    </location>
</feature>
<dbReference type="Pfam" id="PF00254">
    <property type="entry name" value="FKBP_C"/>
    <property type="match status" value="1"/>
</dbReference>
<dbReference type="GO" id="GO:0003755">
    <property type="term" value="F:peptidyl-prolyl cis-trans isomerase activity"/>
    <property type="evidence" value="ECO:0007669"/>
    <property type="project" value="UniProtKB-KW"/>
</dbReference>
<evidence type="ECO:0000313" key="9">
    <source>
        <dbReference type="EMBL" id="QQU00642.1"/>
    </source>
</evidence>
<dbReference type="Pfam" id="PF00160">
    <property type="entry name" value="Pro_isomerase"/>
    <property type="match status" value="1"/>
</dbReference>
<dbReference type="PROSITE" id="PS51257">
    <property type="entry name" value="PROKAR_LIPOPROTEIN"/>
    <property type="match status" value="1"/>
</dbReference>
<keyword evidence="3 5" id="KW-0697">Rotamase</keyword>
<dbReference type="EC" id="5.2.1.8" evidence="2 5"/>
<dbReference type="PANTHER" id="PTHR45625:SF4">
    <property type="entry name" value="PEPTIDYLPROLYL ISOMERASE DOMAIN AND WD REPEAT-CONTAINING PROTEIN 1"/>
    <property type="match status" value="1"/>
</dbReference>
<dbReference type="PRINTS" id="PR00153">
    <property type="entry name" value="CSAPPISMRASE"/>
</dbReference>
<accession>A0A9Q6Z7N6</accession>
<dbReference type="SUPFAM" id="SSF54534">
    <property type="entry name" value="FKBP-like"/>
    <property type="match status" value="1"/>
</dbReference>
<dbReference type="InterPro" id="IPR046357">
    <property type="entry name" value="PPIase_dom_sf"/>
</dbReference>
<dbReference type="CDD" id="cd00317">
    <property type="entry name" value="cyclophilin"/>
    <property type="match status" value="1"/>
</dbReference>
<proteinExistence type="predicted"/>
<dbReference type="AlphaFoldDB" id="A0A9Q6Z7N6"/>
<dbReference type="SUPFAM" id="SSF50891">
    <property type="entry name" value="Cyclophilin-like"/>
    <property type="match status" value="1"/>
</dbReference>
<evidence type="ECO:0000256" key="5">
    <source>
        <dbReference type="PROSITE-ProRule" id="PRU00277"/>
    </source>
</evidence>
<dbReference type="RefSeq" id="WP_172462212.1">
    <property type="nucleotide sequence ID" value="NZ_CP068108.1"/>
</dbReference>
<keyword evidence="4 5" id="KW-0413">Isomerase</keyword>
<dbReference type="InterPro" id="IPR001179">
    <property type="entry name" value="PPIase_FKBP_dom"/>
</dbReference>
<protein>
    <recommendedName>
        <fullName evidence="2 5">peptidylprolyl isomerase</fullName>
        <ecNumber evidence="2 5">5.2.1.8</ecNumber>
    </recommendedName>
</protein>
<dbReference type="Proteomes" id="UP000596202">
    <property type="component" value="Chromosome"/>
</dbReference>
<organism evidence="9 10">
    <name type="scientific">Myroides odoratus</name>
    <name type="common">Flavobacterium odoratum</name>
    <dbReference type="NCBI Taxonomy" id="256"/>
    <lineage>
        <taxon>Bacteria</taxon>
        <taxon>Pseudomonadati</taxon>
        <taxon>Bacteroidota</taxon>
        <taxon>Flavobacteriia</taxon>
        <taxon>Flavobacteriales</taxon>
        <taxon>Flavobacteriaceae</taxon>
        <taxon>Myroides</taxon>
    </lineage>
</organism>
<evidence type="ECO:0000256" key="1">
    <source>
        <dbReference type="ARBA" id="ARBA00000971"/>
    </source>
</evidence>
<dbReference type="Gene3D" id="3.10.50.40">
    <property type="match status" value="1"/>
</dbReference>
<name>A0A9Q6Z7N6_MYROD</name>
<evidence type="ECO:0000256" key="3">
    <source>
        <dbReference type="ARBA" id="ARBA00023110"/>
    </source>
</evidence>
<evidence type="ECO:0000256" key="4">
    <source>
        <dbReference type="ARBA" id="ARBA00023235"/>
    </source>
</evidence>
<dbReference type="InterPro" id="IPR029000">
    <property type="entry name" value="Cyclophilin-like_dom_sf"/>
</dbReference>
<feature type="domain" description="PPIase FKBP-type" evidence="7">
    <location>
        <begin position="254"/>
        <end position="359"/>
    </location>
</feature>
<keyword evidence="6" id="KW-0732">Signal</keyword>
<dbReference type="EMBL" id="CP068108">
    <property type="protein sequence ID" value="QQU00642.1"/>
    <property type="molecule type" value="Genomic_DNA"/>
</dbReference>
<evidence type="ECO:0000259" key="8">
    <source>
        <dbReference type="PROSITE" id="PS50072"/>
    </source>
</evidence>
<dbReference type="PROSITE" id="PS50059">
    <property type="entry name" value="FKBP_PPIASE"/>
    <property type="match status" value="1"/>
</dbReference>
<evidence type="ECO:0000256" key="6">
    <source>
        <dbReference type="SAM" id="SignalP"/>
    </source>
</evidence>
<comment type="catalytic activity">
    <reaction evidence="1 5">
        <text>[protein]-peptidylproline (omega=180) = [protein]-peptidylproline (omega=0)</text>
        <dbReference type="Rhea" id="RHEA:16237"/>
        <dbReference type="Rhea" id="RHEA-COMP:10747"/>
        <dbReference type="Rhea" id="RHEA-COMP:10748"/>
        <dbReference type="ChEBI" id="CHEBI:83833"/>
        <dbReference type="ChEBI" id="CHEBI:83834"/>
        <dbReference type="EC" id="5.2.1.8"/>
    </reaction>
</comment>
<evidence type="ECO:0000313" key="10">
    <source>
        <dbReference type="Proteomes" id="UP000596202"/>
    </source>
</evidence>